<dbReference type="Pfam" id="PF01315">
    <property type="entry name" value="Ald_Xan_dh_C"/>
    <property type="match status" value="1"/>
</dbReference>
<dbReference type="SUPFAM" id="SSF54665">
    <property type="entry name" value="CO dehydrogenase molybdoprotein N-domain-like"/>
    <property type="match status" value="1"/>
</dbReference>
<proteinExistence type="predicted"/>
<gene>
    <name evidence="5" type="ORF">Cba03nite_16670</name>
</gene>
<dbReference type="Pfam" id="PF02738">
    <property type="entry name" value="MoCoBD_1"/>
    <property type="match status" value="1"/>
</dbReference>
<dbReference type="InterPro" id="IPR016208">
    <property type="entry name" value="Ald_Oxase/xanthine_DH-like"/>
</dbReference>
<feature type="domain" description="Aldehyde oxidase/xanthine dehydrogenase a/b hammerhead" evidence="4">
    <location>
        <begin position="26"/>
        <end position="135"/>
    </location>
</feature>
<dbReference type="Pfam" id="PF20256">
    <property type="entry name" value="MoCoBD_2"/>
    <property type="match status" value="1"/>
</dbReference>
<dbReference type="SMART" id="SM01008">
    <property type="entry name" value="Ald_Xan_dh_C"/>
    <property type="match status" value="1"/>
</dbReference>
<evidence type="ECO:0000256" key="2">
    <source>
        <dbReference type="ARBA" id="ARBA00023002"/>
    </source>
</evidence>
<comment type="caution">
    <text evidence="5">The sequence shown here is derived from an EMBL/GenBank/DDBJ whole genome shotgun (WGS) entry which is preliminary data.</text>
</comment>
<dbReference type="InterPro" id="IPR000674">
    <property type="entry name" value="Ald_Oxase/Xan_DH_a/b"/>
</dbReference>
<keyword evidence="6" id="KW-1185">Reference proteome</keyword>
<evidence type="ECO:0000256" key="1">
    <source>
        <dbReference type="ARBA" id="ARBA00022505"/>
    </source>
</evidence>
<evidence type="ECO:0000313" key="5">
    <source>
        <dbReference type="EMBL" id="GIF80318.1"/>
    </source>
</evidence>
<sequence length="735" mass="76632">MTAVQARPAGWVGQGVDRVDGPHKVTGTAPYSGDVTLPGMLHAMVVTATIAAGSVTKVDTSALLTLPGVRAVFTHENFPRLNAGPQVAFGEAPPAPLQDGRVAFHGQEVALVVADTIQQAAEAARLIEITYAPEAALLDPAHGVAEPLPYLPDTRRGDTEAGWALADVRVGAAYTTAENVNNPLGLMGAVAAWDGDHLDFHDSTQWPVNVRKTLAAMFGVPESGVRVHAPYLGGGFGAGLIPWPYKMLAAGAARALGRPVKLMLTRPQMFKLVGHRPDTEHQVRLAARHDGTLTAIEHRAVSLASLDKPALGLLTAATGQVYACPNVATVERTVRLNRRYPSAMRGPGEAEGNWAIETAMDELAYELGMDPLELRLRNISADRHPGSGLPWSSNALTECCEVGAEVFGWARRDPRPSATRDGHLLVGWGMATAFYGAYLPVSTARITVYADGTAAVRTAGTDIGTGTYTVLTQVAADLLGLSPRQIDLQLGDSDLPDAAQSGGSGLASSLSAALQDAAANLRGSLLGLAGPDSPLRGASPDEVTCRDGGLCRTADPSASTSFAQLLADGELTQLSAEGHTRLPDSAETGMHQAGGFGARFAEVAIDPMIGRLRVRRIVTVTDCGRVLNPKLARSQIIGGTVGGIGMALFEETVTDPDTGRVANGTFGDYLIASCADVPDIEVLFAGGPDRFSPAGTKGAGEIGLVGVPAAIGNAVFHATGRRLRALPITVDQLMM</sequence>
<dbReference type="PANTHER" id="PTHR11908:SF132">
    <property type="entry name" value="ALDEHYDE OXIDASE 1-RELATED"/>
    <property type="match status" value="1"/>
</dbReference>
<evidence type="ECO:0000256" key="3">
    <source>
        <dbReference type="SAM" id="MobiDB-lite"/>
    </source>
</evidence>
<protein>
    <submittedName>
        <fullName evidence="5">Acylaldehyde oxidase</fullName>
    </submittedName>
</protein>
<dbReference type="Proteomes" id="UP000601223">
    <property type="component" value="Unassembled WGS sequence"/>
</dbReference>
<keyword evidence="1" id="KW-0500">Molybdenum</keyword>
<dbReference type="InterPro" id="IPR046867">
    <property type="entry name" value="AldOxase/xan_DH_MoCoBD2"/>
</dbReference>
<dbReference type="Gene3D" id="3.90.1170.50">
    <property type="entry name" value="Aldehyde oxidase/xanthine dehydrogenase, a/b hammerhead"/>
    <property type="match status" value="1"/>
</dbReference>
<accession>A0A8J3JGM5</accession>
<dbReference type="AlphaFoldDB" id="A0A8J3JGM5"/>
<dbReference type="InterPro" id="IPR008274">
    <property type="entry name" value="AldOxase/xan_DH_MoCoBD1"/>
</dbReference>
<evidence type="ECO:0000313" key="6">
    <source>
        <dbReference type="Proteomes" id="UP000601223"/>
    </source>
</evidence>
<name>A0A8J3JGM5_9ACTN</name>
<dbReference type="SUPFAM" id="SSF56003">
    <property type="entry name" value="Molybdenum cofactor-binding domain"/>
    <property type="match status" value="1"/>
</dbReference>
<dbReference type="InterPro" id="IPR036856">
    <property type="entry name" value="Ald_Oxase/Xan_DH_a/b_sf"/>
</dbReference>
<dbReference type="GO" id="GO:0005506">
    <property type="term" value="F:iron ion binding"/>
    <property type="evidence" value="ECO:0007669"/>
    <property type="project" value="InterPro"/>
</dbReference>
<feature type="region of interest" description="Disordered" evidence="3">
    <location>
        <begin position="1"/>
        <end position="25"/>
    </location>
</feature>
<dbReference type="PANTHER" id="PTHR11908">
    <property type="entry name" value="XANTHINE DEHYDROGENASE"/>
    <property type="match status" value="1"/>
</dbReference>
<dbReference type="EMBL" id="BONF01000009">
    <property type="protein sequence ID" value="GIF80318.1"/>
    <property type="molecule type" value="Genomic_DNA"/>
</dbReference>
<dbReference type="RefSeq" id="WP_203743748.1">
    <property type="nucleotide sequence ID" value="NZ_BONF01000009.1"/>
</dbReference>
<dbReference type="GO" id="GO:0016491">
    <property type="term" value="F:oxidoreductase activity"/>
    <property type="evidence" value="ECO:0007669"/>
    <property type="project" value="UniProtKB-KW"/>
</dbReference>
<dbReference type="Gene3D" id="3.30.365.10">
    <property type="entry name" value="Aldehyde oxidase/xanthine dehydrogenase, molybdopterin binding domain"/>
    <property type="match status" value="4"/>
</dbReference>
<dbReference type="InterPro" id="IPR037165">
    <property type="entry name" value="AldOxase/xan_DH_Mopterin-bd_sf"/>
</dbReference>
<keyword evidence="2" id="KW-0560">Oxidoreductase</keyword>
<evidence type="ECO:0000259" key="4">
    <source>
        <dbReference type="SMART" id="SM01008"/>
    </source>
</evidence>
<reference evidence="5 6" key="1">
    <citation type="submission" date="2021-01" db="EMBL/GenBank/DDBJ databases">
        <title>Whole genome shotgun sequence of Catellatospora bangladeshensis NBRC 107357.</title>
        <authorList>
            <person name="Komaki H."/>
            <person name="Tamura T."/>
        </authorList>
    </citation>
    <scope>NUCLEOTIDE SEQUENCE [LARGE SCALE GENOMIC DNA]</scope>
    <source>
        <strain evidence="5 6">NBRC 107357</strain>
    </source>
</reference>
<organism evidence="5 6">
    <name type="scientific">Catellatospora bangladeshensis</name>
    <dbReference type="NCBI Taxonomy" id="310355"/>
    <lineage>
        <taxon>Bacteria</taxon>
        <taxon>Bacillati</taxon>
        <taxon>Actinomycetota</taxon>
        <taxon>Actinomycetes</taxon>
        <taxon>Micromonosporales</taxon>
        <taxon>Micromonosporaceae</taxon>
        <taxon>Catellatospora</taxon>
    </lineage>
</organism>